<dbReference type="Gene3D" id="2.20.100.10">
    <property type="entry name" value="Thrombospondin type-1 (TSP1) repeat"/>
    <property type="match status" value="3"/>
</dbReference>
<accession>A0A8C9GVQ4</accession>
<dbReference type="Pfam" id="PF00090">
    <property type="entry name" value="TSP_1"/>
    <property type="match status" value="3"/>
</dbReference>
<dbReference type="PANTHER" id="PTHR11311:SF15">
    <property type="entry name" value="SPONDIN-2"/>
    <property type="match status" value="1"/>
</dbReference>
<reference evidence="1" key="2">
    <citation type="submission" date="2025-09" db="UniProtKB">
        <authorList>
            <consortium name="Ensembl"/>
        </authorList>
    </citation>
    <scope>IDENTIFICATION</scope>
</reference>
<dbReference type="SUPFAM" id="SSF82895">
    <property type="entry name" value="TSP-1 type 1 repeat"/>
    <property type="match status" value="3"/>
</dbReference>
<proteinExistence type="predicted"/>
<dbReference type="PROSITE" id="PS50092">
    <property type="entry name" value="TSP1"/>
    <property type="match status" value="3"/>
</dbReference>
<dbReference type="SMART" id="SM00209">
    <property type="entry name" value="TSP1"/>
    <property type="match status" value="5"/>
</dbReference>
<sequence>MFLVNHEAIKKKQIVMLVEGTSNTDLNDLRKEVELLKIYKINLFVYAIDTIDETEYKILGDCESSNSTCKNIYKVSWDKLLSTAEIQNDYICKQYPANAQCSEWGEWSACPNIQTCKQVFKKRERKGPIITLKEAEYNLHGVGNDCNDLGSIEYKECPIKDNCSNVCGEFGEWSQCSATCGDGIRIRRRENINNSETCKEVDSTIIEKCNVQECNVIDTCKDIGEWDEWSQCTKECGYSTRERHFVISDSDLMQHQYCANYNKKETMVCSVPRCNDEKCFEWGDWEEWSGGSCGTRTRIQRARLSIQDSEHSNLNKNDCEDHYENKVELDEGKLCTEDLCGHWSEWSECNKTCGVGVKYRRFISNLSILSGKENELCLDYMNLVETEPCLDLPLCNSGECNEWETFVSCENLQKESTSCHVPNKRILTRRLDLLKNIKNNVSPEKTNLVPECNDALCNEWKEWGDCSEPCGTSKKI</sequence>
<name>A0A8C9GVQ4_9PRIM</name>
<dbReference type="PANTHER" id="PTHR11311">
    <property type="entry name" value="SPONDIN"/>
    <property type="match status" value="1"/>
</dbReference>
<keyword evidence="2" id="KW-1185">Reference proteome</keyword>
<reference evidence="1" key="1">
    <citation type="submission" date="2025-08" db="UniProtKB">
        <authorList>
            <consortium name="Ensembl"/>
        </authorList>
    </citation>
    <scope>IDENTIFICATION</scope>
</reference>
<dbReference type="InterPro" id="IPR000884">
    <property type="entry name" value="TSP1_rpt"/>
</dbReference>
<protein>
    <submittedName>
        <fullName evidence="1">Uncharacterized protein</fullName>
    </submittedName>
</protein>
<organism evidence="1 2">
    <name type="scientific">Piliocolobus tephrosceles</name>
    <name type="common">Ugandan red Colobus</name>
    <dbReference type="NCBI Taxonomy" id="591936"/>
    <lineage>
        <taxon>Eukaryota</taxon>
        <taxon>Metazoa</taxon>
        <taxon>Chordata</taxon>
        <taxon>Craniata</taxon>
        <taxon>Vertebrata</taxon>
        <taxon>Euteleostomi</taxon>
        <taxon>Mammalia</taxon>
        <taxon>Eutheria</taxon>
        <taxon>Euarchontoglires</taxon>
        <taxon>Primates</taxon>
        <taxon>Haplorrhini</taxon>
        <taxon>Catarrhini</taxon>
        <taxon>Cercopithecidae</taxon>
        <taxon>Colobinae</taxon>
        <taxon>Piliocolobus</taxon>
    </lineage>
</organism>
<dbReference type="AlphaFoldDB" id="A0A8C9GVQ4"/>
<dbReference type="Proteomes" id="UP000694416">
    <property type="component" value="Unplaced"/>
</dbReference>
<evidence type="ECO:0000313" key="2">
    <source>
        <dbReference type="Proteomes" id="UP000694416"/>
    </source>
</evidence>
<dbReference type="InterPro" id="IPR036383">
    <property type="entry name" value="TSP1_rpt_sf"/>
</dbReference>
<evidence type="ECO:0000313" key="1">
    <source>
        <dbReference type="Ensembl" id="ENSPTEP00000011401.1"/>
    </source>
</evidence>
<dbReference type="InterPro" id="IPR051418">
    <property type="entry name" value="Spondin/Thrombospondin_T1"/>
</dbReference>
<dbReference type="Ensembl" id="ENSPTET00000017216.1">
    <property type="protein sequence ID" value="ENSPTEP00000011401.1"/>
    <property type="gene ID" value="ENSPTEG00000012863.1"/>
</dbReference>